<dbReference type="InterPro" id="IPR048270">
    <property type="entry name" value="PNMA_C"/>
</dbReference>
<dbReference type="SUPFAM" id="SSF57756">
    <property type="entry name" value="Retrovirus zinc finger-like domains"/>
    <property type="match status" value="1"/>
</dbReference>
<dbReference type="InterPro" id="IPR036875">
    <property type="entry name" value="Znf_CCHC_sf"/>
</dbReference>
<feature type="domain" description="Peptidase A2" evidence="11">
    <location>
        <begin position="812"/>
        <end position="849"/>
    </location>
</feature>
<sequence>MDSQQKPTVANLHQLDQQVINRPQTVNNSHRQDITSVSSDDTPNDHVLHFSPRVQHGMPYRQQDQQEASRLQQASPAHYRLVNSNSPVIQQRGIYPPETPSVECVKQFQPPIQQDNYHRQLQFKEYDTVIPSTNKYQVGTNNIQSGVNRVQPPTLQSQSYEPSPQQVLKPQIGSINQPQGVNRVQQPMLPVKKGVQMQQQVQSLHQRLAQLQLGVNSYAQPTQQQNPATAPVSLPQQQLHQQQPAYQQPRYQPPNFVPGTQPPTTIGHPTSMFQPPRVGPPPQEPSQYLNHQNMSSISYPVMGQPTFSGPPDISNYQPQSHTLPVQQQQPPSSGAPPLHSNQPSARRKEYDSDYHERQRRRDPGRYYTADSDTSDASPYRQTRNKRRSAPAYMSDHSHRAFSPMRSARNSPAYSRHSSRRGLTARESQSESETDSGHSRSQSKKNKKIEKRQFLSSIPKTLRYNGKGNWKAFYTKFSGYAKIAEWTDEQKREQLCWCLDDAASEYYTLMLDNNKSATFTKIISNMNKRFGHQELPETSQVQFQTSAQGEKETLEEWAERVLSLATRAYSRYSEQLMSEQAIMRFCQGCNDTVAGTEACISKPKSMDAALDMIRWCQHTRKAVSAIQKPGKPVHESSSEKPGNSPVVLGVGSSKSSMDTRLSRIEEHIERIVTSLAQEKSVRQGTSPSPRSPNQDNRSNNYSPRRNYGRGRGRGNNSGDRRQNQGGYNNDCYYCHKPGHFKRNCPELRQNNNRQQSKQLTPKKNTKEERRVEFDDDNFTQDDSEESSTKGVSVGTLGTAHLLRCIVKIQDKEVNALIDTGSEVTIVKDSIFETLVEKPYIIRESTMHGAGRDMLMTCRITNPVEFSIQHLTFNERLYVAPIDCDMLIGADFLIKHSAILDVPAKKLTLKNTVVELILGGEPKLVPIVNRVTVHETIIIPPNTAMRIDLNTEDVASDYLIEPKGNSTLLIPRTVCAKGQKPTLCFLNITDHPVKLPKGDEVGYTQEVSVIQSLENEPLPSVGTCTANNKTKNSSKTGIPSHLKDLYEDSGSNLSKSQQTLLRQLLIKYSDVFAKEDFDLGSFDTIEHTIDTGDAKPIQHRIRRTPACFVDEEEAHLQKMLDAGVIQPSMSEWASAPVLIRKKDGGTSVEFLGRSVSNKGLKIGQQHLQPVSGWAVPTCTKEVERFLGFVNYHRSFIKDYAKISAPLYEVTGKKPFFWTHLRQLAFNTLKHKLLVAPVLALPNTSDKFILDTDASQNAIGAELIQVQEGRERTIAYGSFIMTPEQKRYCTTRRELLAVIRFTRQFRHYLLGKEFTVRTDHSSLTWLINFKEPQGQLARWLEELSQYNMTIKHRPGRLHADADALSRPSDTLPECIHYKPDVSLKQLPCKGCAYCQRAHRNWARFLNEVDEVIPLAKNRNRQPLTNVSTAMVHLFSTPEPETLARPQDPDHNQDVFALPEVTCNQDLTVSASTQKQHEVNNTLFSTHIELICTPTTAQIIASDQNSCHVAAVTQSEGINFSGFSTDEIKTRQSEDPDLILLLSWLKDKEEPTQNILFSASPAVKSYWINKEKFFLDDHGILKSHPKNEGADVRLVIPSSLKGHCNGALP</sequence>
<evidence type="ECO:0000259" key="10">
    <source>
        <dbReference type="PROSITE" id="PS50158"/>
    </source>
</evidence>
<feature type="compositionally biased region" description="Polar residues" evidence="9">
    <location>
        <begin position="288"/>
        <end position="298"/>
    </location>
</feature>
<evidence type="ECO:0000256" key="9">
    <source>
        <dbReference type="SAM" id="MobiDB-lite"/>
    </source>
</evidence>
<dbReference type="Pfam" id="PF17917">
    <property type="entry name" value="RT_RNaseH"/>
    <property type="match status" value="1"/>
</dbReference>
<dbReference type="InterPro" id="IPR001969">
    <property type="entry name" value="Aspartic_peptidase_AS"/>
</dbReference>
<feature type="region of interest" description="Disordered" evidence="9">
    <location>
        <begin position="743"/>
        <end position="790"/>
    </location>
</feature>
<dbReference type="SUPFAM" id="SSF56672">
    <property type="entry name" value="DNA/RNA polymerases"/>
    <property type="match status" value="2"/>
</dbReference>
<dbReference type="PANTHER" id="PTHR37984">
    <property type="entry name" value="PROTEIN CBG26694"/>
    <property type="match status" value="1"/>
</dbReference>
<keyword evidence="4" id="KW-0540">Nuclease</keyword>
<dbReference type="PROSITE" id="PS00141">
    <property type="entry name" value="ASP_PROTEASE"/>
    <property type="match status" value="1"/>
</dbReference>
<dbReference type="Pfam" id="PF14893">
    <property type="entry name" value="PNMA"/>
    <property type="match status" value="1"/>
</dbReference>
<organism evidence="12 13">
    <name type="scientific">Mytilus galloprovincialis</name>
    <name type="common">Mediterranean mussel</name>
    <dbReference type="NCBI Taxonomy" id="29158"/>
    <lineage>
        <taxon>Eukaryota</taxon>
        <taxon>Metazoa</taxon>
        <taxon>Spiralia</taxon>
        <taxon>Lophotrochozoa</taxon>
        <taxon>Mollusca</taxon>
        <taxon>Bivalvia</taxon>
        <taxon>Autobranchia</taxon>
        <taxon>Pteriomorphia</taxon>
        <taxon>Mytilida</taxon>
        <taxon>Mytiloidea</taxon>
        <taxon>Mytilidae</taxon>
        <taxon>Mytilinae</taxon>
        <taxon>Mytilus</taxon>
    </lineage>
</organism>
<dbReference type="CDD" id="cd00303">
    <property type="entry name" value="retropepsin_like"/>
    <property type="match status" value="1"/>
</dbReference>
<feature type="region of interest" description="Disordered" evidence="9">
    <location>
        <begin position="23"/>
        <end position="45"/>
    </location>
</feature>
<comment type="caution">
    <text evidence="12">The sequence shown here is derived from an EMBL/GenBank/DDBJ whole genome shotgun (WGS) entry which is preliminary data.</text>
</comment>
<dbReference type="FunFam" id="3.30.70.270:FF:000020">
    <property type="entry name" value="Transposon Tf2-6 polyprotein-like Protein"/>
    <property type="match status" value="1"/>
</dbReference>
<evidence type="ECO:0000256" key="7">
    <source>
        <dbReference type="ARBA" id="ARBA00022918"/>
    </source>
</evidence>
<protein>
    <recommendedName>
        <fullName evidence="1">RNA-directed DNA polymerase</fullName>
        <ecNumber evidence="1">2.7.7.49</ecNumber>
    </recommendedName>
</protein>
<proteinExistence type="predicted"/>
<dbReference type="EC" id="2.7.7.49" evidence="1"/>
<evidence type="ECO:0000256" key="3">
    <source>
        <dbReference type="ARBA" id="ARBA00022695"/>
    </source>
</evidence>
<dbReference type="GO" id="GO:0008270">
    <property type="term" value="F:zinc ion binding"/>
    <property type="evidence" value="ECO:0007669"/>
    <property type="project" value="UniProtKB-KW"/>
</dbReference>
<dbReference type="GO" id="GO:0003676">
    <property type="term" value="F:nucleic acid binding"/>
    <property type="evidence" value="ECO:0007669"/>
    <property type="project" value="InterPro"/>
</dbReference>
<keyword evidence="13" id="KW-1185">Reference proteome</keyword>
<keyword evidence="6" id="KW-0378">Hydrolase</keyword>
<feature type="compositionally biased region" description="Low complexity" evidence="9">
    <location>
        <begin position="324"/>
        <end position="337"/>
    </location>
</feature>
<dbReference type="GO" id="GO:0003964">
    <property type="term" value="F:RNA-directed DNA polymerase activity"/>
    <property type="evidence" value="ECO:0007669"/>
    <property type="project" value="UniProtKB-KW"/>
</dbReference>
<dbReference type="InterPro" id="IPR041373">
    <property type="entry name" value="RT_RNaseH"/>
</dbReference>
<reference evidence="12" key="1">
    <citation type="submission" date="2018-11" db="EMBL/GenBank/DDBJ databases">
        <authorList>
            <person name="Alioto T."/>
            <person name="Alioto T."/>
        </authorList>
    </citation>
    <scope>NUCLEOTIDE SEQUENCE</scope>
</reference>
<evidence type="ECO:0000313" key="12">
    <source>
        <dbReference type="EMBL" id="VDI17252.1"/>
    </source>
</evidence>
<dbReference type="InterPro" id="IPR043128">
    <property type="entry name" value="Rev_trsase/Diguanyl_cyclase"/>
</dbReference>
<evidence type="ECO:0000256" key="1">
    <source>
        <dbReference type="ARBA" id="ARBA00012493"/>
    </source>
</evidence>
<evidence type="ECO:0000256" key="6">
    <source>
        <dbReference type="ARBA" id="ARBA00022801"/>
    </source>
</evidence>
<evidence type="ECO:0000256" key="4">
    <source>
        <dbReference type="ARBA" id="ARBA00022722"/>
    </source>
</evidence>
<dbReference type="PROSITE" id="PS50158">
    <property type="entry name" value="ZF_CCHC"/>
    <property type="match status" value="1"/>
</dbReference>
<keyword evidence="8" id="KW-0863">Zinc-finger</keyword>
<evidence type="ECO:0000259" key="11">
    <source>
        <dbReference type="PROSITE" id="PS50175"/>
    </source>
</evidence>
<feature type="compositionally biased region" description="Acidic residues" evidence="9">
    <location>
        <begin position="772"/>
        <end position="784"/>
    </location>
</feature>
<dbReference type="InterPro" id="IPR043502">
    <property type="entry name" value="DNA/RNA_pol_sf"/>
</dbReference>
<dbReference type="Gene3D" id="2.40.70.10">
    <property type="entry name" value="Acid Proteases"/>
    <property type="match status" value="1"/>
</dbReference>
<dbReference type="Proteomes" id="UP000596742">
    <property type="component" value="Unassembled WGS sequence"/>
</dbReference>
<keyword evidence="3" id="KW-0548">Nucleotidyltransferase</keyword>
<dbReference type="SUPFAM" id="SSF50630">
    <property type="entry name" value="Acid proteases"/>
    <property type="match status" value="1"/>
</dbReference>
<keyword evidence="8" id="KW-0479">Metal-binding</keyword>
<feature type="compositionally biased region" description="Low complexity" evidence="9">
    <location>
        <begin position="220"/>
        <end position="250"/>
    </location>
</feature>
<feature type="region of interest" description="Disordered" evidence="9">
    <location>
        <begin position="220"/>
        <end position="453"/>
    </location>
</feature>
<feature type="compositionally biased region" description="Low complexity" evidence="9">
    <location>
        <begin position="694"/>
        <end position="704"/>
    </location>
</feature>
<dbReference type="Gene3D" id="3.10.10.10">
    <property type="entry name" value="HIV Type 1 Reverse Transcriptase, subunit A, domain 1"/>
    <property type="match status" value="1"/>
</dbReference>
<gene>
    <name evidence="12" type="ORF">MGAL_10B061436</name>
</gene>
<dbReference type="PROSITE" id="PS50175">
    <property type="entry name" value="ASP_PROT_RETROV"/>
    <property type="match status" value="1"/>
</dbReference>
<dbReference type="FunFam" id="3.10.20.370:FF:000001">
    <property type="entry name" value="Retrovirus-related Pol polyprotein from transposon 17.6-like protein"/>
    <property type="match status" value="1"/>
</dbReference>
<feature type="domain" description="CCHC-type" evidence="10">
    <location>
        <begin position="730"/>
        <end position="745"/>
    </location>
</feature>
<feature type="region of interest" description="Disordered" evidence="9">
    <location>
        <begin position="625"/>
        <end position="658"/>
    </location>
</feature>
<keyword evidence="7" id="KW-0695">RNA-directed DNA polymerase</keyword>
<dbReference type="Gene3D" id="3.30.70.270">
    <property type="match status" value="1"/>
</dbReference>
<dbReference type="GO" id="GO:0006508">
    <property type="term" value="P:proteolysis"/>
    <property type="evidence" value="ECO:0007669"/>
    <property type="project" value="InterPro"/>
</dbReference>
<evidence type="ECO:0000256" key="8">
    <source>
        <dbReference type="PROSITE-ProRule" id="PRU00047"/>
    </source>
</evidence>
<feature type="region of interest" description="Disordered" evidence="9">
    <location>
        <begin position="674"/>
        <end position="727"/>
    </location>
</feature>
<dbReference type="GO" id="GO:0004190">
    <property type="term" value="F:aspartic-type endopeptidase activity"/>
    <property type="evidence" value="ECO:0007669"/>
    <property type="project" value="InterPro"/>
</dbReference>
<evidence type="ECO:0000256" key="2">
    <source>
        <dbReference type="ARBA" id="ARBA00022679"/>
    </source>
</evidence>
<dbReference type="OrthoDB" id="6160297at2759"/>
<dbReference type="PANTHER" id="PTHR37984:SF5">
    <property type="entry name" value="PROTEIN NYNRIN-LIKE"/>
    <property type="match status" value="1"/>
</dbReference>
<dbReference type="CDD" id="cd09274">
    <property type="entry name" value="RNase_HI_RT_Ty3"/>
    <property type="match status" value="1"/>
</dbReference>
<dbReference type="InterPro" id="IPR001878">
    <property type="entry name" value="Znf_CCHC"/>
</dbReference>
<keyword evidence="2" id="KW-0808">Transferase</keyword>
<feature type="compositionally biased region" description="Polar residues" evidence="9">
    <location>
        <begin position="23"/>
        <end position="41"/>
    </location>
</feature>
<dbReference type="Gene3D" id="4.10.60.10">
    <property type="entry name" value="Zinc finger, CCHC-type"/>
    <property type="match status" value="1"/>
</dbReference>
<accession>A0A8B6DCK8</accession>
<dbReference type="InterPro" id="IPR001995">
    <property type="entry name" value="Peptidase_A2_cat"/>
</dbReference>
<feature type="compositionally biased region" description="Polar residues" evidence="9">
    <location>
        <begin position="674"/>
        <end position="693"/>
    </location>
</feature>
<keyword evidence="8" id="KW-0862">Zinc</keyword>
<feature type="compositionally biased region" description="Polar residues" evidence="9">
    <location>
        <begin position="262"/>
        <end position="273"/>
    </location>
</feature>
<keyword evidence="5" id="KW-0255">Endonuclease</keyword>
<evidence type="ECO:0000256" key="5">
    <source>
        <dbReference type="ARBA" id="ARBA00022759"/>
    </source>
</evidence>
<dbReference type="SMART" id="SM00343">
    <property type="entry name" value="ZnF_C2HC"/>
    <property type="match status" value="1"/>
</dbReference>
<dbReference type="InterPro" id="IPR021109">
    <property type="entry name" value="Peptidase_aspartic_dom_sf"/>
</dbReference>
<dbReference type="InterPro" id="IPR050951">
    <property type="entry name" value="Retrovirus_Pol_polyprotein"/>
</dbReference>
<feature type="compositionally biased region" description="Polar residues" evidence="9">
    <location>
        <begin position="314"/>
        <end position="323"/>
    </location>
</feature>
<feature type="compositionally biased region" description="Polar residues" evidence="9">
    <location>
        <begin position="370"/>
        <end position="381"/>
    </location>
</feature>
<dbReference type="Gene3D" id="3.10.20.370">
    <property type="match status" value="1"/>
</dbReference>
<name>A0A8B6DCK8_MYTGA</name>
<feature type="compositionally biased region" description="Polar residues" evidence="9">
    <location>
        <begin position="747"/>
        <end position="761"/>
    </location>
</feature>
<feature type="compositionally biased region" description="Basic and acidic residues" evidence="9">
    <location>
        <begin position="346"/>
        <end position="364"/>
    </location>
</feature>
<dbReference type="EMBL" id="UYJE01003201">
    <property type="protein sequence ID" value="VDI17252.1"/>
    <property type="molecule type" value="Genomic_DNA"/>
</dbReference>
<evidence type="ECO:0000313" key="13">
    <source>
        <dbReference type="Proteomes" id="UP000596742"/>
    </source>
</evidence>
<dbReference type="GO" id="GO:0004519">
    <property type="term" value="F:endonuclease activity"/>
    <property type="evidence" value="ECO:0007669"/>
    <property type="project" value="UniProtKB-KW"/>
</dbReference>
<feature type="compositionally biased region" description="Basic residues" evidence="9">
    <location>
        <begin position="440"/>
        <end position="449"/>
    </location>
</feature>